<proteinExistence type="predicted"/>
<accession>A0ABU7XMZ2</accession>
<evidence type="ECO:0000313" key="2">
    <source>
        <dbReference type="Proteomes" id="UP001337305"/>
    </source>
</evidence>
<sequence length="212" mass="22869">MKNLMLFIMIAVMLAACNQKPKEAASVPSPEPEVKIVDPTWPMPEGAAAIELSKAEVSKEGELIEGNVTLKGLTLLKDTIFSGEFNDVIPLVITARIAKEEVAKFRDGLSSYEHRVDINKIGEDGVYSFPIELIGYKPGGVSVMLSWKWPVATEGCCSIALLAVLAGCNNNAACICATLAAMAAPGSWCCSIHPKVFRYYWGFYGCTGPSPY</sequence>
<dbReference type="PROSITE" id="PS51257">
    <property type="entry name" value="PROKAR_LIPOPROTEIN"/>
    <property type="match status" value="1"/>
</dbReference>
<protein>
    <recommendedName>
        <fullName evidence="3">Lipoprotein</fullName>
    </recommendedName>
</protein>
<organism evidence="1 2">
    <name type="scientific">Flavivirga spongiicola</name>
    <dbReference type="NCBI Taxonomy" id="421621"/>
    <lineage>
        <taxon>Bacteria</taxon>
        <taxon>Pseudomonadati</taxon>
        <taxon>Bacteroidota</taxon>
        <taxon>Flavobacteriia</taxon>
        <taxon>Flavobacteriales</taxon>
        <taxon>Flavobacteriaceae</taxon>
        <taxon>Flavivirga</taxon>
    </lineage>
</organism>
<comment type="caution">
    <text evidence="1">The sequence shown here is derived from an EMBL/GenBank/DDBJ whole genome shotgun (WGS) entry which is preliminary data.</text>
</comment>
<dbReference type="EMBL" id="JAODOP010000001">
    <property type="protein sequence ID" value="MEF3831776.1"/>
    <property type="molecule type" value="Genomic_DNA"/>
</dbReference>
<evidence type="ECO:0000313" key="1">
    <source>
        <dbReference type="EMBL" id="MEF3831776.1"/>
    </source>
</evidence>
<reference evidence="1 2" key="1">
    <citation type="submission" date="2022-09" db="EMBL/GenBank/DDBJ databases">
        <title>Genome sequencing of Flavivirga sp. MEBiC05379.</title>
        <authorList>
            <person name="Oh H.-M."/>
            <person name="Kwon K.K."/>
            <person name="Park M.J."/>
            <person name="Yang S.-H."/>
        </authorList>
    </citation>
    <scope>NUCLEOTIDE SEQUENCE [LARGE SCALE GENOMIC DNA]</scope>
    <source>
        <strain evidence="1 2">MEBiC05379</strain>
    </source>
</reference>
<dbReference type="Proteomes" id="UP001337305">
    <property type="component" value="Unassembled WGS sequence"/>
</dbReference>
<gene>
    <name evidence="1" type="ORF">N1F79_01420</name>
</gene>
<name>A0ABU7XMZ2_9FLAO</name>
<keyword evidence="2" id="KW-1185">Reference proteome</keyword>
<dbReference type="RefSeq" id="WP_303308776.1">
    <property type="nucleotide sequence ID" value="NZ_JAODOP010000001.1"/>
</dbReference>
<evidence type="ECO:0008006" key="3">
    <source>
        <dbReference type="Google" id="ProtNLM"/>
    </source>
</evidence>